<dbReference type="EMBL" id="VIGB01000003">
    <property type="protein sequence ID" value="TQF04754.1"/>
    <property type="molecule type" value="Genomic_DNA"/>
</dbReference>
<reference evidence="1 2" key="1">
    <citation type="submission" date="2019-06" db="EMBL/GenBank/DDBJ databases">
        <title>Description of Kitasatospora acidophila sp. nov. isolated from pine grove soil, and reclassification of Streptomyces novaecaesareae to Kitasatospora novaeceasareae comb. nov.</title>
        <authorList>
            <person name="Kim M.J."/>
        </authorList>
    </citation>
    <scope>NUCLEOTIDE SEQUENCE [LARGE SCALE GENOMIC DNA]</scope>
    <source>
        <strain evidence="1 2">MMS16-CNU292</strain>
    </source>
</reference>
<proteinExistence type="predicted"/>
<gene>
    <name evidence="1" type="ORF">E6W39_24175</name>
</gene>
<keyword evidence="2" id="KW-1185">Reference proteome</keyword>
<dbReference type="RefSeq" id="WP_141635309.1">
    <property type="nucleotide sequence ID" value="NZ_VIGB01000003.1"/>
</dbReference>
<protein>
    <submittedName>
        <fullName evidence="1">Uncharacterized protein</fullName>
    </submittedName>
</protein>
<sequence>MTNPLLGSLADPFTSAALNTAVWNATSGTGVSLVAPGRVGVQAASVYPSLGASGPTKRQGSPCTPG</sequence>
<evidence type="ECO:0000313" key="1">
    <source>
        <dbReference type="EMBL" id="TQF04754.1"/>
    </source>
</evidence>
<evidence type="ECO:0000313" key="2">
    <source>
        <dbReference type="Proteomes" id="UP000319103"/>
    </source>
</evidence>
<dbReference type="AlphaFoldDB" id="A0A540W8Q9"/>
<organism evidence="1 2">
    <name type="scientific">Kitasatospora acidiphila</name>
    <dbReference type="NCBI Taxonomy" id="2567942"/>
    <lineage>
        <taxon>Bacteria</taxon>
        <taxon>Bacillati</taxon>
        <taxon>Actinomycetota</taxon>
        <taxon>Actinomycetes</taxon>
        <taxon>Kitasatosporales</taxon>
        <taxon>Streptomycetaceae</taxon>
        <taxon>Kitasatospora</taxon>
    </lineage>
</organism>
<name>A0A540W8Q9_9ACTN</name>
<comment type="caution">
    <text evidence="1">The sequence shown here is derived from an EMBL/GenBank/DDBJ whole genome shotgun (WGS) entry which is preliminary data.</text>
</comment>
<accession>A0A540W8Q9</accession>
<dbReference type="Proteomes" id="UP000319103">
    <property type="component" value="Unassembled WGS sequence"/>
</dbReference>